<evidence type="ECO:0000256" key="1">
    <source>
        <dbReference type="SAM" id="SignalP"/>
    </source>
</evidence>
<dbReference type="RefSeq" id="WP_188968547.1">
    <property type="nucleotide sequence ID" value="NZ_BMKW01000008.1"/>
</dbReference>
<organism evidence="2 3">
    <name type="scientific">Neoroseomonas lacus</name>
    <dbReference type="NCBI Taxonomy" id="287609"/>
    <lineage>
        <taxon>Bacteria</taxon>
        <taxon>Pseudomonadati</taxon>
        <taxon>Pseudomonadota</taxon>
        <taxon>Alphaproteobacteria</taxon>
        <taxon>Acetobacterales</taxon>
        <taxon>Acetobacteraceae</taxon>
        <taxon>Neoroseomonas</taxon>
    </lineage>
</organism>
<dbReference type="SUPFAM" id="SSF46626">
    <property type="entry name" value="Cytochrome c"/>
    <property type="match status" value="1"/>
</dbReference>
<dbReference type="Proteomes" id="UP000661507">
    <property type="component" value="Unassembled WGS sequence"/>
</dbReference>
<dbReference type="AlphaFoldDB" id="A0A917KRB0"/>
<evidence type="ECO:0008006" key="4">
    <source>
        <dbReference type="Google" id="ProtNLM"/>
    </source>
</evidence>
<feature type="signal peptide" evidence="1">
    <location>
        <begin position="1"/>
        <end position="20"/>
    </location>
</feature>
<keyword evidence="3" id="KW-1185">Reference proteome</keyword>
<dbReference type="InterPro" id="IPR036909">
    <property type="entry name" value="Cyt_c-like_dom_sf"/>
</dbReference>
<proteinExistence type="predicted"/>
<feature type="chain" id="PRO_5037770570" description="Cytochrome c" evidence="1">
    <location>
        <begin position="21"/>
        <end position="93"/>
    </location>
</feature>
<gene>
    <name evidence="2" type="ORF">GCM10011320_33140</name>
</gene>
<dbReference type="GO" id="GO:0009055">
    <property type="term" value="F:electron transfer activity"/>
    <property type="evidence" value="ECO:0007669"/>
    <property type="project" value="InterPro"/>
</dbReference>
<comment type="caution">
    <text evidence="2">The sequence shown here is derived from an EMBL/GenBank/DDBJ whole genome shotgun (WGS) entry which is preliminary data.</text>
</comment>
<sequence length="93" mass="10068">MRTALIAAALALAVTTVARAEEPELRPGPGRDQVMDNCGACHTLAYIPMNSPFLTQAQWTAEVNKMVDVFHAPIAREDIPAIIAYLTAQYGAR</sequence>
<name>A0A917KRB0_9PROT</name>
<keyword evidence="1" id="KW-0732">Signal</keyword>
<dbReference type="EMBL" id="BMKW01000008">
    <property type="protein sequence ID" value="GGJ23209.1"/>
    <property type="molecule type" value="Genomic_DNA"/>
</dbReference>
<reference evidence="2" key="2">
    <citation type="submission" date="2020-09" db="EMBL/GenBank/DDBJ databases">
        <authorList>
            <person name="Sun Q."/>
            <person name="Zhou Y."/>
        </authorList>
    </citation>
    <scope>NUCLEOTIDE SEQUENCE</scope>
    <source>
        <strain evidence="2">CGMCC 1.3617</strain>
    </source>
</reference>
<evidence type="ECO:0000313" key="2">
    <source>
        <dbReference type="EMBL" id="GGJ23209.1"/>
    </source>
</evidence>
<evidence type="ECO:0000313" key="3">
    <source>
        <dbReference type="Proteomes" id="UP000661507"/>
    </source>
</evidence>
<reference evidence="2" key="1">
    <citation type="journal article" date="2014" name="Int. J. Syst. Evol. Microbiol.">
        <title>Complete genome sequence of Corynebacterium casei LMG S-19264T (=DSM 44701T), isolated from a smear-ripened cheese.</title>
        <authorList>
            <consortium name="US DOE Joint Genome Institute (JGI-PGF)"/>
            <person name="Walter F."/>
            <person name="Albersmeier A."/>
            <person name="Kalinowski J."/>
            <person name="Ruckert C."/>
        </authorList>
    </citation>
    <scope>NUCLEOTIDE SEQUENCE</scope>
    <source>
        <strain evidence="2">CGMCC 1.3617</strain>
    </source>
</reference>
<dbReference type="Gene3D" id="1.10.760.10">
    <property type="entry name" value="Cytochrome c-like domain"/>
    <property type="match status" value="1"/>
</dbReference>
<dbReference type="GO" id="GO:0020037">
    <property type="term" value="F:heme binding"/>
    <property type="evidence" value="ECO:0007669"/>
    <property type="project" value="InterPro"/>
</dbReference>
<accession>A0A917KRB0</accession>
<protein>
    <recommendedName>
        <fullName evidence="4">Cytochrome c</fullName>
    </recommendedName>
</protein>